<protein>
    <submittedName>
        <fullName evidence="2">MBL fold metallo-hydrolase</fullName>
    </submittedName>
</protein>
<keyword evidence="2" id="KW-0378">Hydrolase</keyword>
<accession>A0A6L3B6J4</accession>
<dbReference type="Gene3D" id="3.60.15.10">
    <property type="entry name" value="Ribonuclease Z/Hydroxyacylglutathione hydrolase-like"/>
    <property type="match status" value="1"/>
</dbReference>
<feature type="domain" description="Metallo-beta-lactamase" evidence="1">
    <location>
        <begin position="38"/>
        <end position="234"/>
    </location>
</feature>
<dbReference type="SMART" id="SM00849">
    <property type="entry name" value="Lactamase_B"/>
    <property type="match status" value="1"/>
</dbReference>
<organism evidence="2 3">
    <name type="scientific">Azospirillum brasilense</name>
    <dbReference type="NCBI Taxonomy" id="192"/>
    <lineage>
        <taxon>Bacteria</taxon>
        <taxon>Pseudomonadati</taxon>
        <taxon>Pseudomonadota</taxon>
        <taxon>Alphaproteobacteria</taxon>
        <taxon>Rhodospirillales</taxon>
        <taxon>Azospirillaceae</taxon>
        <taxon>Azospirillum</taxon>
    </lineage>
</organism>
<dbReference type="AlphaFoldDB" id="A0A6L3B6J4"/>
<evidence type="ECO:0000313" key="3">
    <source>
        <dbReference type="Proteomes" id="UP000476837"/>
    </source>
</evidence>
<dbReference type="SUPFAM" id="SSF56281">
    <property type="entry name" value="Metallo-hydrolase/oxidoreductase"/>
    <property type="match status" value="1"/>
</dbReference>
<name>A0A6L3B6J4_AZOBR</name>
<proteinExistence type="predicted"/>
<evidence type="ECO:0000259" key="1">
    <source>
        <dbReference type="SMART" id="SM00849"/>
    </source>
</evidence>
<dbReference type="EMBL" id="QOKV01000001">
    <property type="protein sequence ID" value="KAA0688206.1"/>
    <property type="molecule type" value="Genomic_DNA"/>
</dbReference>
<dbReference type="Proteomes" id="UP000476837">
    <property type="component" value="Unassembled WGS sequence"/>
</dbReference>
<gene>
    <name evidence="2" type="ORF">DS837_00205</name>
</gene>
<comment type="caution">
    <text evidence="2">The sequence shown here is derived from an EMBL/GenBank/DDBJ whole genome shotgun (WGS) entry which is preliminary data.</text>
</comment>
<dbReference type="GO" id="GO:0016787">
    <property type="term" value="F:hydrolase activity"/>
    <property type="evidence" value="ECO:0007669"/>
    <property type="project" value="UniProtKB-KW"/>
</dbReference>
<evidence type="ECO:0000313" key="2">
    <source>
        <dbReference type="EMBL" id="KAA0688206.1"/>
    </source>
</evidence>
<dbReference type="InterPro" id="IPR001279">
    <property type="entry name" value="Metallo-B-lactamas"/>
</dbReference>
<dbReference type="Pfam" id="PF00753">
    <property type="entry name" value="Lactamase_B"/>
    <property type="match status" value="1"/>
</dbReference>
<dbReference type="RefSeq" id="WP_149162931.1">
    <property type="nucleotide sequence ID" value="NZ_QOKV01000001.1"/>
</dbReference>
<sequence length="315" mass="34220">MWNHNGFAAGLFAVLVGFGTAVEAGTLGIFQSDANGFDTRTYYYDDGKEVTVFDTQFVPPLTMAMVAKIRSETASPITRVVITHPNPDKFNGLSVLHALGAVSIGSKATADALPIVHDYKKAFWVGTMGAFTEATYPRFEPIQKTFSDKMTIPLASGETITLFELKHAGVATTQTVARIDRTGDLIVGDLVHHQAHAWLEGGLVRGKPSPDLPSWIAALDELKALEGTSVHGGRGADAPVAEAVKEQQEYLRAMDRLVGDYIVELGPHKEDLRDPTKAKAHYEELQKRAVVAFPTYAAPYMIGFSVYGLVQSKLK</sequence>
<dbReference type="InterPro" id="IPR036866">
    <property type="entry name" value="RibonucZ/Hydroxyglut_hydro"/>
</dbReference>
<reference evidence="2 3" key="1">
    <citation type="submission" date="2018-07" db="EMBL/GenBank/DDBJ databases">
        <title>Genome sequence of Roseomonas fauriae ATCC 49958.</title>
        <authorList>
            <person name="Sant'Anna F.H."/>
            <person name="Baldani J.I."/>
            <person name="Zilli J.E."/>
            <person name="Reis V.M."/>
            <person name="Hartmann A."/>
            <person name="Cruz L."/>
            <person name="de Souza E.M."/>
            <person name="de Oliveira Pedrosa F."/>
            <person name="Passaglia L.M.P."/>
        </authorList>
    </citation>
    <scope>NUCLEOTIDE SEQUENCE [LARGE SCALE GENOMIC DNA]</scope>
    <source>
        <strain evidence="2 3">ATCC 49958</strain>
    </source>
</reference>